<dbReference type="STRING" id="1196353.SAMN05444921_101497"/>
<dbReference type="PANTHER" id="PTHR47354:SF5">
    <property type="entry name" value="PROTEIN RFBI"/>
    <property type="match status" value="1"/>
</dbReference>
<dbReference type="EMBL" id="FNHI01000001">
    <property type="protein sequence ID" value="SDL81961.1"/>
    <property type="molecule type" value="Genomic_DNA"/>
</dbReference>
<gene>
    <name evidence="5" type="ORF">SAMN05444921_101497</name>
</gene>
<dbReference type="InterPro" id="IPR017938">
    <property type="entry name" value="Riboflavin_synthase-like_b-brl"/>
</dbReference>
<reference evidence="6" key="1">
    <citation type="submission" date="2016-10" db="EMBL/GenBank/DDBJ databases">
        <authorList>
            <person name="Varghese N."/>
            <person name="Submissions S."/>
        </authorList>
    </citation>
    <scope>NUCLEOTIDE SEQUENCE [LARGE SCALE GENOMIC DNA]</scope>
    <source>
        <strain evidence="6">CGMCC 4.7042</strain>
    </source>
</reference>
<keyword evidence="6" id="KW-1185">Reference proteome</keyword>
<dbReference type="RefSeq" id="WP_093652088.1">
    <property type="nucleotide sequence ID" value="NZ_FNHI01000001.1"/>
</dbReference>
<dbReference type="Gene3D" id="2.40.30.10">
    <property type="entry name" value="Translation factors"/>
    <property type="match status" value="1"/>
</dbReference>
<dbReference type="Pfam" id="PF00970">
    <property type="entry name" value="FAD_binding_6"/>
    <property type="match status" value="1"/>
</dbReference>
<dbReference type="AlphaFoldDB" id="A0A1G9N6P1"/>
<dbReference type="OrthoDB" id="5179582at2"/>
<comment type="cofactor">
    <cofactor evidence="1">
        <name>FAD</name>
        <dbReference type="ChEBI" id="CHEBI:57692"/>
    </cofactor>
</comment>
<dbReference type="Proteomes" id="UP000199063">
    <property type="component" value="Unassembled WGS sequence"/>
</dbReference>
<keyword evidence="2" id="KW-0408">Iron</keyword>
<evidence type="ECO:0000313" key="5">
    <source>
        <dbReference type="EMBL" id="SDL81961.1"/>
    </source>
</evidence>
<evidence type="ECO:0000256" key="2">
    <source>
        <dbReference type="ARBA" id="ARBA00022714"/>
    </source>
</evidence>
<proteinExistence type="predicted"/>
<evidence type="ECO:0000256" key="3">
    <source>
        <dbReference type="ARBA" id="ARBA00023014"/>
    </source>
</evidence>
<dbReference type="GeneID" id="40827831"/>
<dbReference type="SUPFAM" id="SSF52343">
    <property type="entry name" value="Ferredoxin reductase-like, C-terminal NADP-linked domain"/>
    <property type="match status" value="1"/>
</dbReference>
<dbReference type="InterPro" id="IPR001433">
    <property type="entry name" value="OxRdtase_FAD/NAD-bd"/>
</dbReference>
<keyword evidence="2" id="KW-0479">Metal-binding</keyword>
<accession>A0A1G9N6P1</accession>
<dbReference type="GO" id="GO:0051537">
    <property type="term" value="F:2 iron, 2 sulfur cluster binding"/>
    <property type="evidence" value="ECO:0007669"/>
    <property type="project" value="UniProtKB-KW"/>
</dbReference>
<dbReference type="GO" id="GO:0016491">
    <property type="term" value="F:oxidoreductase activity"/>
    <property type="evidence" value="ECO:0007669"/>
    <property type="project" value="InterPro"/>
</dbReference>
<dbReference type="SUPFAM" id="SSF63380">
    <property type="entry name" value="Riboflavin synthase domain-like"/>
    <property type="match status" value="1"/>
</dbReference>
<dbReference type="PROSITE" id="PS51384">
    <property type="entry name" value="FAD_FR"/>
    <property type="match status" value="1"/>
</dbReference>
<dbReference type="InterPro" id="IPR050415">
    <property type="entry name" value="MRET"/>
</dbReference>
<dbReference type="InterPro" id="IPR008333">
    <property type="entry name" value="Cbr1-like_FAD-bd_dom"/>
</dbReference>
<dbReference type="Pfam" id="PF00175">
    <property type="entry name" value="NAD_binding_1"/>
    <property type="match status" value="1"/>
</dbReference>
<keyword evidence="2" id="KW-0001">2Fe-2S</keyword>
<feature type="domain" description="FAD-binding FR-type" evidence="4">
    <location>
        <begin position="3"/>
        <end position="104"/>
    </location>
</feature>
<dbReference type="PANTHER" id="PTHR47354">
    <property type="entry name" value="NADH OXIDOREDUCTASE HCR"/>
    <property type="match status" value="1"/>
</dbReference>
<dbReference type="InterPro" id="IPR017927">
    <property type="entry name" value="FAD-bd_FR_type"/>
</dbReference>
<name>A0A1G9N6P1_9ACTN</name>
<dbReference type="Gene3D" id="3.40.50.80">
    <property type="entry name" value="Nucleotide-binding domain of ferredoxin-NADP reductase (FNR) module"/>
    <property type="match status" value="1"/>
</dbReference>
<evidence type="ECO:0000256" key="1">
    <source>
        <dbReference type="ARBA" id="ARBA00001974"/>
    </source>
</evidence>
<sequence>MAADWRRAHLVERLPQTATARSLAFTVPGWPGHLAGQHVDVRLTGDDGYQAARSYSLAAPAEGERIELGVQAVADGEVSPYLADGLPVGADVEVRGPLGFWFVWRPEQTGPVLLVGGGSGVVPLTAMIRAHREAKSPSDFQLVYSVRTPEDFWYGDLLSEGADHLDVDVLYTRRAAPGSSRAPGRISADDLRGHVSRLAGAGTVFVCGPTAFVEAVSDHLVDLGRDSGSIRTERFG</sequence>
<keyword evidence="3" id="KW-0411">Iron-sulfur</keyword>
<evidence type="ECO:0000313" key="6">
    <source>
        <dbReference type="Proteomes" id="UP000199063"/>
    </source>
</evidence>
<dbReference type="PRINTS" id="PR00410">
    <property type="entry name" value="PHEHYDRXLASE"/>
</dbReference>
<evidence type="ECO:0000259" key="4">
    <source>
        <dbReference type="PROSITE" id="PS51384"/>
    </source>
</evidence>
<organism evidence="5 6">
    <name type="scientific">Streptomyces wuyuanensis</name>
    <dbReference type="NCBI Taxonomy" id="1196353"/>
    <lineage>
        <taxon>Bacteria</taxon>
        <taxon>Bacillati</taxon>
        <taxon>Actinomycetota</taxon>
        <taxon>Actinomycetes</taxon>
        <taxon>Kitasatosporales</taxon>
        <taxon>Streptomycetaceae</taxon>
        <taxon>Streptomyces</taxon>
    </lineage>
</organism>
<dbReference type="InterPro" id="IPR039261">
    <property type="entry name" value="FNR_nucleotide-bd"/>
</dbReference>
<protein>
    <submittedName>
        <fullName evidence="5">Ferredoxin-NADP reductase</fullName>
    </submittedName>
</protein>